<protein>
    <submittedName>
        <fullName evidence="2">Uncharacterized protein</fullName>
    </submittedName>
</protein>
<dbReference type="EMBL" id="JAUHHV010000001">
    <property type="protein sequence ID" value="KAK1441160.1"/>
    <property type="molecule type" value="Genomic_DNA"/>
</dbReference>
<dbReference type="AlphaFoldDB" id="A0AAD8LPJ2"/>
<keyword evidence="4" id="KW-1185">Reference proteome</keyword>
<dbReference type="EMBL" id="JAUHHV010000001">
    <property type="protein sequence ID" value="KAK1441185.1"/>
    <property type="molecule type" value="Genomic_DNA"/>
</dbReference>
<name>A0AAD8LPJ2_TARER</name>
<proteinExistence type="predicted"/>
<evidence type="ECO:0000313" key="2">
    <source>
        <dbReference type="EMBL" id="KAK1441160.1"/>
    </source>
</evidence>
<keyword evidence="1" id="KW-0812">Transmembrane</keyword>
<reference evidence="2" key="1">
    <citation type="journal article" date="2023" name="bioRxiv">
        <title>Improved chromosome-level genome assembly for marigold (Tagetes erecta).</title>
        <authorList>
            <person name="Jiang F."/>
            <person name="Yuan L."/>
            <person name="Wang S."/>
            <person name="Wang H."/>
            <person name="Xu D."/>
            <person name="Wang A."/>
            <person name="Fan W."/>
        </authorList>
    </citation>
    <scope>NUCLEOTIDE SEQUENCE</scope>
    <source>
        <strain evidence="2">WSJ</strain>
        <tissue evidence="2">Leaf</tissue>
    </source>
</reference>
<keyword evidence="1" id="KW-0472">Membrane</keyword>
<feature type="transmembrane region" description="Helical" evidence="1">
    <location>
        <begin position="39"/>
        <end position="60"/>
    </location>
</feature>
<feature type="transmembrane region" description="Helical" evidence="1">
    <location>
        <begin position="12"/>
        <end position="33"/>
    </location>
</feature>
<comment type="caution">
    <text evidence="2">The sequence shown here is derived from an EMBL/GenBank/DDBJ whole genome shotgun (WGS) entry which is preliminary data.</text>
</comment>
<evidence type="ECO:0000313" key="3">
    <source>
        <dbReference type="EMBL" id="KAK1441185.1"/>
    </source>
</evidence>
<evidence type="ECO:0000256" key="1">
    <source>
        <dbReference type="SAM" id="Phobius"/>
    </source>
</evidence>
<dbReference type="Proteomes" id="UP001229421">
    <property type="component" value="Unassembled WGS sequence"/>
</dbReference>
<evidence type="ECO:0000313" key="4">
    <source>
        <dbReference type="Proteomes" id="UP001229421"/>
    </source>
</evidence>
<keyword evidence="1" id="KW-1133">Transmembrane helix</keyword>
<gene>
    <name evidence="2" type="ORF">QVD17_06999</name>
    <name evidence="3" type="ORF">QVD17_07025</name>
</gene>
<accession>A0AAD8LPJ2</accession>
<organism evidence="2 4">
    <name type="scientific">Tagetes erecta</name>
    <name type="common">African marigold</name>
    <dbReference type="NCBI Taxonomy" id="13708"/>
    <lineage>
        <taxon>Eukaryota</taxon>
        <taxon>Viridiplantae</taxon>
        <taxon>Streptophyta</taxon>
        <taxon>Embryophyta</taxon>
        <taxon>Tracheophyta</taxon>
        <taxon>Spermatophyta</taxon>
        <taxon>Magnoliopsida</taxon>
        <taxon>eudicotyledons</taxon>
        <taxon>Gunneridae</taxon>
        <taxon>Pentapetalae</taxon>
        <taxon>asterids</taxon>
        <taxon>campanulids</taxon>
        <taxon>Asterales</taxon>
        <taxon>Asteraceae</taxon>
        <taxon>Asteroideae</taxon>
        <taxon>Heliantheae alliance</taxon>
        <taxon>Tageteae</taxon>
        <taxon>Tagetes</taxon>
    </lineage>
</organism>
<sequence>MHRYCANISVAVTCSLMHVANLLVVTQLIHVVGLLVTQLIHAAVLLVTQLIHVADLLIVLSNAVGAQLCIYSDPLYDAHDLL</sequence>